<dbReference type="Proteomes" id="UP000250088">
    <property type="component" value="Chromosome"/>
</dbReference>
<gene>
    <name evidence="3" type="ORF">B1756_00655</name>
</gene>
<dbReference type="RefSeq" id="WP_086886789.1">
    <property type="nucleotide sequence ID" value="NZ_CP019893.1"/>
</dbReference>
<keyword evidence="2" id="KW-1133">Transmembrane helix</keyword>
<protein>
    <submittedName>
        <fullName evidence="3">Uncharacterized protein</fullName>
    </submittedName>
</protein>
<dbReference type="EMBL" id="CP019893">
    <property type="protein sequence ID" value="ARS88408.1"/>
    <property type="molecule type" value="Genomic_DNA"/>
</dbReference>
<evidence type="ECO:0000256" key="1">
    <source>
        <dbReference type="SAM" id="MobiDB-lite"/>
    </source>
</evidence>
<proteinExistence type="predicted"/>
<feature type="transmembrane region" description="Helical" evidence="2">
    <location>
        <begin position="36"/>
        <end position="55"/>
    </location>
</feature>
<feature type="region of interest" description="Disordered" evidence="1">
    <location>
        <begin position="1"/>
        <end position="31"/>
    </location>
</feature>
<sequence>MADDDPEREDSGNVVSGKTNGSERQSSGSNPRLDRLLVLGLVVGVGVLAVVAATGGDDPRAGRLLVVALTPLNGALVAYGVAHTQEQSDSNGDTASSGED</sequence>
<evidence type="ECO:0000313" key="4">
    <source>
        <dbReference type="Proteomes" id="UP000250088"/>
    </source>
</evidence>
<accession>A0A2Z2HY42</accession>
<feature type="transmembrane region" description="Helical" evidence="2">
    <location>
        <begin position="61"/>
        <end position="82"/>
    </location>
</feature>
<dbReference type="GeneID" id="32892543"/>
<keyword evidence="4" id="KW-1185">Reference proteome</keyword>
<dbReference type="KEGG" id="naj:B1756_00655"/>
<reference evidence="4" key="1">
    <citation type="submission" date="2017-02" db="EMBL/GenBank/DDBJ databases">
        <title>Natronthermophilus aegyptiacus gen. nov.,sp. nov., an aerobic, extremely halophilic alkalithermophilic archaeon isolated from the athalassohaline Wadi An Natrun, Egypt.</title>
        <authorList>
            <person name="Zhao B."/>
        </authorList>
    </citation>
    <scope>NUCLEOTIDE SEQUENCE [LARGE SCALE GENOMIC DNA]</scope>
    <source>
        <strain evidence="4">JW/NM-HA 15</strain>
    </source>
</reference>
<keyword evidence="2" id="KW-0472">Membrane</keyword>
<keyword evidence="2" id="KW-0812">Transmembrane</keyword>
<name>A0A2Z2HY42_9EURY</name>
<evidence type="ECO:0000313" key="3">
    <source>
        <dbReference type="EMBL" id="ARS88408.1"/>
    </source>
</evidence>
<dbReference type="AlphaFoldDB" id="A0A2Z2HY42"/>
<feature type="compositionally biased region" description="Polar residues" evidence="1">
    <location>
        <begin position="13"/>
        <end position="30"/>
    </location>
</feature>
<evidence type="ECO:0000256" key="2">
    <source>
        <dbReference type="SAM" id="Phobius"/>
    </source>
</evidence>
<organism evidence="3 4">
    <name type="scientific">Natrarchaeobaculum aegyptiacum</name>
    <dbReference type="NCBI Taxonomy" id="745377"/>
    <lineage>
        <taxon>Archaea</taxon>
        <taxon>Methanobacteriati</taxon>
        <taxon>Methanobacteriota</taxon>
        <taxon>Stenosarchaea group</taxon>
        <taxon>Halobacteria</taxon>
        <taxon>Halobacteriales</taxon>
        <taxon>Natrialbaceae</taxon>
        <taxon>Natrarchaeobaculum</taxon>
    </lineage>
</organism>